<gene>
    <name evidence="4" type="ORF">KEG57_09300</name>
</gene>
<organism evidence="4 5">
    <name type="scientific">Polyangium jinanense</name>
    <dbReference type="NCBI Taxonomy" id="2829994"/>
    <lineage>
        <taxon>Bacteria</taxon>
        <taxon>Pseudomonadati</taxon>
        <taxon>Myxococcota</taxon>
        <taxon>Polyangia</taxon>
        <taxon>Polyangiales</taxon>
        <taxon>Polyangiaceae</taxon>
        <taxon>Polyangium</taxon>
    </lineage>
</organism>
<feature type="repeat" description="ANK" evidence="3">
    <location>
        <begin position="72"/>
        <end position="104"/>
    </location>
</feature>
<dbReference type="EMBL" id="JAGTJJ010000003">
    <property type="protein sequence ID" value="MDC3980690.1"/>
    <property type="molecule type" value="Genomic_DNA"/>
</dbReference>
<sequence>MNDLSFEERERAAHLARAGKTDPLVELLGGRSPDVLDAKGDSLLMLAAYYGHAGTVTALLLLGADPELRNPRGWSPLDGAAFKGDLEVIQTLLDCGAQPDAAGPDGRTPLMWAAAFNRSTVVEALIERGADPTRRDVAGLDAATHAQTMGADATYTLLTRRAA</sequence>
<protein>
    <submittedName>
        <fullName evidence="4">Ankyrin repeat domain-containing protein</fullName>
    </submittedName>
</protein>
<dbReference type="Pfam" id="PF12796">
    <property type="entry name" value="Ank_2"/>
    <property type="match status" value="1"/>
</dbReference>
<dbReference type="PANTHER" id="PTHR24124:SF14">
    <property type="entry name" value="CHROMOSOME UNDETERMINED SCAFFOLD_25, WHOLE GENOME SHOTGUN SEQUENCE"/>
    <property type="match status" value="1"/>
</dbReference>
<dbReference type="PANTHER" id="PTHR24124">
    <property type="entry name" value="ANKYRIN REPEAT FAMILY A"/>
    <property type="match status" value="1"/>
</dbReference>
<evidence type="ECO:0000256" key="2">
    <source>
        <dbReference type="ARBA" id="ARBA00023043"/>
    </source>
</evidence>
<dbReference type="GO" id="GO:0010468">
    <property type="term" value="P:regulation of gene expression"/>
    <property type="evidence" value="ECO:0007669"/>
    <property type="project" value="TreeGrafter"/>
</dbReference>
<evidence type="ECO:0000256" key="1">
    <source>
        <dbReference type="ARBA" id="ARBA00022737"/>
    </source>
</evidence>
<keyword evidence="1" id="KW-0677">Repeat</keyword>
<evidence type="ECO:0000256" key="3">
    <source>
        <dbReference type="PROSITE-ProRule" id="PRU00023"/>
    </source>
</evidence>
<dbReference type="AlphaFoldDB" id="A0A9X4AS31"/>
<comment type="caution">
    <text evidence="4">The sequence shown here is derived from an EMBL/GenBank/DDBJ whole genome shotgun (WGS) entry which is preliminary data.</text>
</comment>
<reference evidence="4 5" key="1">
    <citation type="submission" date="2021-04" db="EMBL/GenBank/DDBJ databases">
        <title>Genome analysis of Polyangium sp.</title>
        <authorList>
            <person name="Li Y."/>
            <person name="Wang J."/>
        </authorList>
    </citation>
    <scope>NUCLEOTIDE SEQUENCE [LARGE SCALE GENOMIC DNA]</scope>
    <source>
        <strain evidence="4 5">SDU14</strain>
    </source>
</reference>
<dbReference type="SMART" id="SM00248">
    <property type="entry name" value="ANK"/>
    <property type="match status" value="3"/>
</dbReference>
<dbReference type="PROSITE" id="PS50088">
    <property type="entry name" value="ANK_REPEAT"/>
    <property type="match status" value="3"/>
</dbReference>
<dbReference type="InterPro" id="IPR002110">
    <property type="entry name" value="Ankyrin_rpt"/>
</dbReference>
<proteinExistence type="predicted"/>
<dbReference type="RefSeq" id="WP_272419299.1">
    <property type="nucleotide sequence ID" value="NZ_JAGTJJ010000003.1"/>
</dbReference>
<keyword evidence="2 3" id="KW-0040">ANK repeat</keyword>
<evidence type="ECO:0000313" key="4">
    <source>
        <dbReference type="EMBL" id="MDC3980690.1"/>
    </source>
</evidence>
<feature type="repeat" description="ANK" evidence="3">
    <location>
        <begin position="39"/>
        <end position="71"/>
    </location>
</feature>
<name>A0A9X4AS31_9BACT</name>
<dbReference type="InterPro" id="IPR036770">
    <property type="entry name" value="Ankyrin_rpt-contain_sf"/>
</dbReference>
<dbReference type="Gene3D" id="1.25.40.20">
    <property type="entry name" value="Ankyrin repeat-containing domain"/>
    <property type="match status" value="2"/>
</dbReference>
<keyword evidence="5" id="KW-1185">Reference proteome</keyword>
<feature type="repeat" description="ANK" evidence="3">
    <location>
        <begin position="105"/>
        <end position="137"/>
    </location>
</feature>
<evidence type="ECO:0000313" key="5">
    <source>
        <dbReference type="Proteomes" id="UP001151081"/>
    </source>
</evidence>
<dbReference type="Proteomes" id="UP001151081">
    <property type="component" value="Unassembled WGS sequence"/>
</dbReference>
<dbReference type="SUPFAM" id="SSF48403">
    <property type="entry name" value="Ankyrin repeat"/>
    <property type="match status" value="1"/>
</dbReference>
<accession>A0A9X4AS31</accession>
<dbReference type="PROSITE" id="PS50297">
    <property type="entry name" value="ANK_REP_REGION"/>
    <property type="match status" value="3"/>
</dbReference>